<dbReference type="GO" id="GO:0006897">
    <property type="term" value="P:endocytosis"/>
    <property type="evidence" value="ECO:0007669"/>
    <property type="project" value="TreeGrafter"/>
</dbReference>
<keyword evidence="4" id="KW-1185">Reference proteome</keyword>
<evidence type="ECO:0000313" key="4">
    <source>
        <dbReference type="Proteomes" id="UP000193560"/>
    </source>
</evidence>
<feature type="compositionally biased region" description="Polar residues" evidence="2">
    <location>
        <begin position="290"/>
        <end position="304"/>
    </location>
</feature>
<dbReference type="InterPro" id="IPR028245">
    <property type="entry name" value="PIL1/LSP1"/>
</dbReference>
<accession>A0A1X2ITR4</accession>
<dbReference type="Pfam" id="PF13805">
    <property type="entry name" value="Pil1"/>
    <property type="match status" value="1"/>
</dbReference>
<feature type="compositionally biased region" description="Polar residues" evidence="2">
    <location>
        <begin position="452"/>
        <end position="461"/>
    </location>
</feature>
<evidence type="ECO:0000256" key="1">
    <source>
        <dbReference type="SAM" id="Coils"/>
    </source>
</evidence>
<dbReference type="InterPro" id="IPR027267">
    <property type="entry name" value="AH/BAR_dom_sf"/>
</dbReference>
<gene>
    <name evidence="3" type="ORF">BCR42DRAFT_487776</name>
</gene>
<sequence>MFSFNPFHSFTNKVTQHDPALQQLLEDEKKLKGHWLLLADEQRIAANDLILYGRPLGDDLTDVTQKMGSLMIKWSEMLTNFAGSCDQYQLTLKSISERESTLYSSREKKHRLEESITRLEQDHPGAVDKLAELKQQLTSLEQATEVDEREMDNFKRMAVREAFYLLLNGMHEMASKTDVMSSFGKYIVDELDVTPVKDGEERQKYKGSEQTSRILNDASYAVDNWKPDGSKIRRTLTAHHGRNPLVSKNKKLPPAPMPSESDAPTPTETDSAVTASQEDSDNNDIDNDSGKSTPSSRPASPQPTQHEHQQPLKQKSLFSLHKPDAVDDSNGDQTEKDDDDLPLAPTSPRPQPSPLPAYPYQPSPSQQQGHAGGFSTVYLGLPDHQKLYQFYTNYTPPRPYEEMSRILSPQAVFQPSPQQQQQHLQSFGTPTTSHQLGRVDAGGFAIRGGGSNPASYLTPQPSVSTSSVNSVKSNASNGSHGSQPQQQASSPPPLTSSTSTTGRQQKLESKVSALRAKFQSD</sequence>
<feature type="compositionally biased region" description="Low complexity" evidence="2">
    <location>
        <begin position="411"/>
        <end position="426"/>
    </location>
</feature>
<dbReference type="EMBL" id="MCGE01000004">
    <property type="protein sequence ID" value="ORZ22189.1"/>
    <property type="molecule type" value="Genomic_DNA"/>
</dbReference>
<dbReference type="GO" id="GO:0005886">
    <property type="term" value="C:plasma membrane"/>
    <property type="evidence" value="ECO:0007669"/>
    <property type="project" value="TreeGrafter"/>
</dbReference>
<dbReference type="GO" id="GO:0036286">
    <property type="term" value="C:eisosome filament"/>
    <property type="evidence" value="ECO:0007669"/>
    <property type="project" value="TreeGrafter"/>
</dbReference>
<dbReference type="GO" id="GO:0070941">
    <property type="term" value="P:eisosome assembly"/>
    <property type="evidence" value="ECO:0007669"/>
    <property type="project" value="TreeGrafter"/>
</dbReference>
<dbReference type="Proteomes" id="UP000193560">
    <property type="component" value="Unassembled WGS sequence"/>
</dbReference>
<feature type="region of interest" description="Disordered" evidence="2">
    <location>
        <begin position="236"/>
        <end position="378"/>
    </location>
</feature>
<name>A0A1X2ITR4_9FUNG</name>
<dbReference type="Gene3D" id="1.20.1270.60">
    <property type="entry name" value="Arfaptin homology (AH) domain/BAR domain"/>
    <property type="match status" value="1"/>
</dbReference>
<organism evidence="3 4">
    <name type="scientific">Absidia repens</name>
    <dbReference type="NCBI Taxonomy" id="90262"/>
    <lineage>
        <taxon>Eukaryota</taxon>
        <taxon>Fungi</taxon>
        <taxon>Fungi incertae sedis</taxon>
        <taxon>Mucoromycota</taxon>
        <taxon>Mucoromycotina</taxon>
        <taxon>Mucoromycetes</taxon>
        <taxon>Mucorales</taxon>
        <taxon>Cunninghamellaceae</taxon>
        <taxon>Absidia</taxon>
    </lineage>
</organism>
<feature type="compositionally biased region" description="Pro residues" evidence="2">
    <location>
        <begin position="345"/>
        <end position="362"/>
    </location>
</feature>
<feature type="compositionally biased region" description="Acidic residues" evidence="2">
    <location>
        <begin position="326"/>
        <end position="341"/>
    </location>
</feature>
<dbReference type="OrthoDB" id="5599269at2759"/>
<evidence type="ECO:0000313" key="3">
    <source>
        <dbReference type="EMBL" id="ORZ22189.1"/>
    </source>
</evidence>
<proteinExistence type="predicted"/>
<evidence type="ECO:0000256" key="2">
    <source>
        <dbReference type="SAM" id="MobiDB-lite"/>
    </source>
</evidence>
<dbReference type="PANTHER" id="PTHR31962">
    <property type="entry name" value="SPHINGOLIPID LONG CHAIN BASE-RESPONSIVE PROTEIN PIL1"/>
    <property type="match status" value="1"/>
</dbReference>
<comment type="caution">
    <text evidence="3">The sequence shown here is derived from an EMBL/GenBank/DDBJ whole genome shotgun (WGS) entry which is preliminary data.</text>
</comment>
<feature type="compositionally biased region" description="Low complexity" evidence="2">
    <location>
        <begin position="462"/>
        <end position="501"/>
    </location>
</feature>
<feature type="compositionally biased region" description="Acidic residues" evidence="2">
    <location>
        <begin position="278"/>
        <end position="287"/>
    </location>
</feature>
<dbReference type="PANTHER" id="PTHR31962:SF1">
    <property type="entry name" value="SPHINGOLIPID LONG CHAIN BASE-RESPONSIVE PROTEIN PIL1"/>
    <property type="match status" value="1"/>
</dbReference>
<feature type="coiled-coil region" evidence="1">
    <location>
        <begin position="102"/>
        <end position="150"/>
    </location>
</feature>
<feature type="region of interest" description="Disordered" evidence="2">
    <location>
        <begin position="411"/>
        <end position="521"/>
    </location>
</feature>
<dbReference type="GO" id="GO:0008289">
    <property type="term" value="F:lipid binding"/>
    <property type="evidence" value="ECO:0007669"/>
    <property type="project" value="TreeGrafter"/>
</dbReference>
<dbReference type="STRING" id="90262.A0A1X2ITR4"/>
<dbReference type="AlphaFoldDB" id="A0A1X2ITR4"/>
<reference evidence="3 4" key="1">
    <citation type="submission" date="2016-07" db="EMBL/GenBank/DDBJ databases">
        <title>Pervasive Adenine N6-methylation of Active Genes in Fungi.</title>
        <authorList>
            <consortium name="DOE Joint Genome Institute"/>
            <person name="Mondo S.J."/>
            <person name="Dannebaum R.O."/>
            <person name="Kuo R.C."/>
            <person name="Labutti K."/>
            <person name="Haridas S."/>
            <person name="Kuo A."/>
            <person name="Salamov A."/>
            <person name="Ahrendt S.R."/>
            <person name="Lipzen A."/>
            <person name="Sullivan W."/>
            <person name="Andreopoulos W.B."/>
            <person name="Clum A."/>
            <person name="Lindquist E."/>
            <person name="Daum C."/>
            <person name="Ramamoorthy G.K."/>
            <person name="Gryganskyi A."/>
            <person name="Culley D."/>
            <person name="Magnuson J.K."/>
            <person name="James T.Y."/>
            <person name="O'Malley M.A."/>
            <person name="Stajich J.E."/>
            <person name="Spatafora J.W."/>
            <person name="Visel A."/>
            <person name="Grigoriev I.V."/>
        </authorList>
    </citation>
    <scope>NUCLEOTIDE SEQUENCE [LARGE SCALE GENOMIC DNA]</scope>
    <source>
        <strain evidence="3 4">NRRL 1336</strain>
    </source>
</reference>
<feature type="compositionally biased region" description="Polar residues" evidence="2">
    <location>
        <begin position="262"/>
        <end position="277"/>
    </location>
</feature>
<keyword evidence="1" id="KW-0175">Coiled coil</keyword>
<protein>
    <submittedName>
        <fullName evidence="3">Eisosome component PIL1-domain-containing protein</fullName>
    </submittedName>
</protein>